<keyword evidence="6" id="KW-1185">Reference proteome</keyword>
<feature type="transmembrane region" description="Helical" evidence="4">
    <location>
        <begin position="44"/>
        <end position="63"/>
    </location>
</feature>
<protein>
    <submittedName>
        <fullName evidence="5">ABC transporter permease</fullName>
    </submittedName>
</protein>
<feature type="transmembrane region" description="Helical" evidence="4">
    <location>
        <begin position="240"/>
        <end position="260"/>
    </location>
</feature>
<feature type="transmembrane region" description="Helical" evidence="4">
    <location>
        <begin position="149"/>
        <end position="173"/>
    </location>
</feature>
<keyword evidence="4" id="KW-1133">Transmembrane helix</keyword>
<evidence type="ECO:0000256" key="4">
    <source>
        <dbReference type="SAM" id="Phobius"/>
    </source>
</evidence>
<name>A0A4R5EQJ7_9RHOB</name>
<dbReference type="AlphaFoldDB" id="A0A4R5EQJ7"/>
<comment type="similarity">
    <text evidence="2">Belongs to the ABC-2 integral membrane protein family.</text>
</comment>
<comment type="subcellular location">
    <subcellularLocation>
        <location evidence="1">Cell inner membrane</location>
        <topology evidence="1">Multi-pass membrane protein</topology>
    </subcellularLocation>
</comment>
<gene>
    <name evidence="5" type="ORF">E1B25_13315</name>
</gene>
<keyword evidence="3" id="KW-0813">Transport</keyword>
<dbReference type="GO" id="GO:0015920">
    <property type="term" value="P:lipopolysaccharide transport"/>
    <property type="evidence" value="ECO:0007669"/>
    <property type="project" value="TreeGrafter"/>
</dbReference>
<keyword evidence="4" id="KW-0472">Membrane</keyword>
<keyword evidence="4" id="KW-0812">Transmembrane</keyword>
<accession>A0A4R5EQJ7</accession>
<dbReference type="RefSeq" id="WP_132830005.1">
    <property type="nucleotide sequence ID" value="NZ_SMFP01000008.1"/>
</dbReference>
<dbReference type="EMBL" id="SMFP01000008">
    <property type="protein sequence ID" value="TDE37069.1"/>
    <property type="molecule type" value="Genomic_DNA"/>
</dbReference>
<dbReference type="Proteomes" id="UP000294662">
    <property type="component" value="Unassembled WGS sequence"/>
</dbReference>
<evidence type="ECO:0000256" key="2">
    <source>
        <dbReference type="ARBA" id="ARBA00007783"/>
    </source>
</evidence>
<organism evidence="5 6">
    <name type="scientific">Antarcticimicrobium sediminis</name>
    <dbReference type="NCBI Taxonomy" id="2546227"/>
    <lineage>
        <taxon>Bacteria</taxon>
        <taxon>Pseudomonadati</taxon>
        <taxon>Pseudomonadota</taxon>
        <taxon>Alphaproteobacteria</taxon>
        <taxon>Rhodobacterales</taxon>
        <taxon>Paracoccaceae</taxon>
        <taxon>Antarcticimicrobium</taxon>
    </lineage>
</organism>
<sequence>MFQQHMQRSKLAGAITILELIFHSVVRSVRSAHNNAFLAIGKNMLQVVVFVLAFYVMFSVLGLRKSAVRGDFLLYVMSGIFLYMCHTKAVGAIVRSEGPNHPMMQHAPMNTVITITAAALGTLYIQALTMFVILFVYHVAFTPITINQPLAAFGMVLLSWFTGCAVGLVLFAVRPWFPTAVSLISTIYQRANMIASGKMFLANTLPAFMLPIFSWNPLFHTIDQSRGFVFLNYNPLNSNWHYALWVGIVLVMVGLMGEFYTRRHASVSWGARR</sequence>
<dbReference type="PANTHER" id="PTHR30413">
    <property type="entry name" value="INNER MEMBRANE TRANSPORT PERMEASE"/>
    <property type="match status" value="1"/>
</dbReference>
<evidence type="ECO:0000313" key="6">
    <source>
        <dbReference type="Proteomes" id="UP000294662"/>
    </source>
</evidence>
<proteinExistence type="inferred from homology"/>
<reference evidence="5 6" key="1">
    <citation type="submission" date="2019-03" db="EMBL/GenBank/DDBJ databases">
        <authorList>
            <person name="Zhang S."/>
        </authorList>
    </citation>
    <scope>NUCLEOTIDE SEQUENCE [LARGE SCALE GENOMIC DNA]</scope>
    <source>
        <strain evidence="5 6">S4J41</strain>
    </source>
</reference>
<feature type="transmembrane region" description="Helical" evidence="4">
    <location>
        <begin position="72"/>
        <end position="93"/>
    </location>
</feature>
<dbReference type="OrthoDB" id="7835223at2"/>
<comment type="caution">
    <text evidence="5">The sequence shown here is derived from an EMBL/GenBank/DDBJ whole genome shotgun (WGS) entry which is preliminary data.</text>
</comment>
<evidence type="ECO:0000256" key="1">
    <source>
        <dbReference type="ARBA" id="ARBA00004429"/>
    </source>
</evidence>
<dbReference type="PANTHER" id="PTHR30413:SF8">
    <property type="entry name" value="TRANSPORT PERMEASE PROTEIN"/>
    <property type="match status" value="1"/>
</dbReference>
<evidence type="ECO:0000313" key="5">
    <source>
        <dbReference type="EMBL" id="TDE37069.1"/>
    </source>
</evidence>
<feature type="transmembrane region" description="Helical" evidence="4">
    <location>
        <begin position="113"/>
        <end position="137"/>
    </location>
</feature>
<evidence type="ECO:0000256" key="3">
    <source>
        <dbReference type="ARBA" id="ARBA00022448"/>
    </source>
</evidence>
<dbReference type="GO" id="GO:0005886">
    <property type="term" value="C:plasma membrane"/>
    <property type="evidence" value="ECO:0007669"/>
    <property type="project" value="UniProtKB-SubCell"/>
</dbReference>